<protein>
    <submittedName>
        <fullName evidence="4">Transglutaminase-like domain-containing protein</fullName>
    </submittedName>
</protein>
<feature type="transmembrane region" description="Helical" evidence="2">
    <location>
        <begin position="127"/>
        <end position="147"/>
    </location>
</feature>
<gene>
    <name evidence="4" type="ORF">M1843_02795</name>
</gene>
<dbReference type="InterPro" id="IPR052901">
    <property type="entry name" value="Bact_TGase-like"/>
</dbReference>
<reference evidence="4 5" key="1">
    <citation type="submission" date="2022-02" db="EMBL/GenBank/DDBJ databases">
        <title>The car tank lid bacteriome: a reservoir of bacteria with potential in bioremediation of fuel.</title>
        <authorList>
            <person name="Vidal-Verdu A."/>
            <person name="Gomez-Martinez D."/>
            <person name="Latorre-Perez A."/>
            <person name="Pereto J."/>
            <person name="Porcar M."/>
        </authorList>
    </citation>
    <scope>NUCLEOTIDE SEQUENCE [LARGE SCALE GENOMIC DNA]</scope>
    <source>
        <strain evidence="4 5">4D.3</strain>
    </source>
</reference>
<dbReference type="PANTHER" id="PTHR42736:SF1">
    <property type="entry name" value="PROTEIN-GLUTAMINE GAMMA-GLUTAMYLTRANSFERASE"/>
    <property type="match status" value="1"/>
</dbReference>
<feature type="compositionally biased region" description="Gly residues" evidence="1">
    <location>
        <begin position="32"/>
        <end position="46"/>
    </location>
</feature>
<evidence type="ECO:0000313" key="5">
    <source>
        <dbReference type="Proteomes" id="UP001651050"/>
    </source>
</evidence>
<dbReference type="EMBL" id="JALQCY010000001">
    <property type="protein sequence ID" value="MCK9792671.1"/>
    <property type="molecule type" value="Genomic_DNA"/>
</dbReference>
<dbReference type="InterPro" id="IPR021878">
    <property type="entry name" value="TgpA_N"/>
</dbReference>
<dbReference type="Gene3D" id="3.10.620.30">
    <property type="match status" value="1"/>
</dbReference>
<dbReference type="RefSeq" id="WP_416342526.1">
    <property type="nucleotide sequence ID" value="NZ_JALQCY010000001.1"/>
</dbReference>
<comment type="caution">
    <text evidence="4">The sequence shown here is derived from an EMBL/GenBank/DDBJ whole genome shotgun (WGS) entry which is preliminary data.</text>
</comment>
<feature type="region of interest" description="Disordered" evidence="1">
    <location>
        <begin position="1"/>
        <end position="67"/>
    </location>
</feature>
<sequence>MTEGYAPGHGEPDDRTAHAGRAGQAGTAGDPGHTGGGHTGSTGRTGGTSRTSVRAATTRARRRGDDRPRALTAAGAVDGVVVLLLLGAVAVGFGPAWGGTGYLVPALGGAVLGLVVAWLGAWLRWPLLLTAAATVLAYFLFGGALALPQTTVGGVVPSLDTLQELAVGAVHGWKEFVTTVPPLASFPELAVVPYLLLYLTGLLAGTIAWRSRLAAWALLPVVVALAGVALLGTILPAYPLAQGLVVAVVGLLWGSWRAAETRMGANRLLSDASRSATRRLRAQRVRGGAVLLAIGGVAAVLVAPATAHGERLALREMITPPLDLHQYTSPLVGFRHYTKDMADTDLFTVTGLPEGGRVRLATLDTYAGTVYDASSGRSTGVFNRAGEVVDTVAPGTRSQVEVTVTGYSGVWLPDVGQLAGVRFTGERADELAASTYYNATSGTALTTAGLRPGDSYELEAIVSPPPSEKDLASVPIQDVDLPKPQDVADAVPAKAGQFAADATEPFEKLVNIRDTLVATGVYSSGLENQPPSRPGHSAARIDTLLAQDEMVGDDEQFAVAFALMAQQAGVPARVVMGFYPEKDAVKAGEPYAVTGEDVHAWVEVPFEGYGWVPFDVIPDEDNKVEPLPRSKQVPKPPVLESPESPEEPPQAEAGDVEEEEEDEDQSAIDWRQVAMIAVTVAVPLAILALPLLLILGFKRRRLRRRRTAPEPTDRVSGGWREVVDAATDLGAGVPRAATRREGARLVAEQVPSAAPTTALLAHRADATVFGAGTPTDDEVVRFWAEVDEAVGTMRAGVPWRRRVAARLSLRSVRGADAPTVRELVRRWAAAVPAFFGRLARAAVRPVRDRMTRARRKDGARRGARR</sequence>
<feature type="transmembrane region" description="Helical" evidence="2">
    <location>
        <begin position="216"/>
        <end position="235"/>
    </location>
</feature>
<keyword evidence="2" id="KW-0812">Transmembrane</keyword>
<dbReference type="Pfam" id="PF01841">
    <property type="entry name" value="Transglut_core"/>
    <property type="match status" value="1"/>
</dbReference>
<feature type="transmembrane region" description="Helical" evidence="2">
    <location>
        <begin position="288"/>
        <end position="307"/>
    </location>
</feature>
<feature type="region of interest" description="Disordered" evidence="1">
    <location>
        <begin position="623"/>
        <end position="666"/>
    </location>
</feature>
<evidence type="ECO:0000256" key="1">
    <source>
        <dbReference type="SAM" id="MobiDB-lite"/>
    </source>
</evidence>
<keyword evidence="5" id="KW-1185">Reference proteome</keyword>
<dbReference type="PANTHER" id="PTHR42736">
    <property type="entry name" value="PROTEIN-GLUTAMINE GAMMA-GLUTAMYLTRANSFERASE"/>
    <property type="match status" value="1"/>
</dbReference>
<organism evidence="4 5">
    <name type="scientific">Isoptericola peretonis</name>
    <dbReference type="NCBI Taxonomy" id="2918523"/>
    <lineage>
        <taxon>Bacteria</taxon>
        <taxon>Bacillati</taxon>
        <taxon>Actinomycetota</taxon>
        <taxon>Actinomycetes</taxon>
        <taxon>Micrococcales</taxon>
        <taxon>Promicromonosporaceae</taxon>
        <taxon>Isoptericola</taxon>
    </lineage>
</organism>
<keyword evidence="2" id="KW-0472">Membrane</keyword>
<feature type="transmembrane region" description="Helical" evidence="2">
    <location>
        <begin position="241"/>
        <end position="259"/>
    </location>
</feature>
<evidence type="ECO:0000256" key="2">
    <source>
        <dbReference type="SAM" id="Phobius"/>
    </source>
</evidence>
<dbReference type="SMART" id="SM00460">
    <property type="entry name" value="TGc"/>
    <property type="match status" value="1"/>
</dbReference>
<accession>A0ABT0IZJ5</accession>
<feature type="transmembrane region" description="Helical" evidence="2">
    <location>
        <begin position="673"/>
        <end position="697"/>
    </location>
</feature>
<dbReference type="Proteomes" id="UP001651050">
    <property type="component" value="Unassembled WGS sequence"/>
</dbReference>
<feature type="domain" description="Transglutaminase-like" evidence="3">
    <location>
        <begin position="546"/>
        <end position="618"/>
    </location>
</feature>
<proteinExistence type="predicted"/>
<evidence type="ECO:0000313" key="4">
    <source>
        <dbReference type="EMBL" id="MCK9792671.1"/>
    </source>
</evidence>
<name>A0ABT0IZJ5_9MICO</name>
<dbReference type="InterPro" id="IPR002931">
    <property type="entry name" value="Transglutaminase-like"/>
</dbReference>
<feature type="compositionally biased region" description="Low complexity" evidence="1">
    <location>
        <begin position="47"/>
        <end position="58"/>
    </location>
</feature>
<dbReference type="SUPFAM" id="SSF54001">
    <property type="entry name" value="Cysteine proteinases"/>
    <property type="match status" value="1"/>
</dbReference>
<feature type="compositionally biased region" description="Acidic residues" evidence="1">
    <location>
        <begin position="654"/>
        <end position="666"/>
    </location>
</feature>
<feature type="transmembrane region" description="Helical" evidence="2">
    <location>
        <begin position="191"/>
        <end position="209"/>
    </location>
</feature>
<dbReference type="InterPro" id="IPR038765">
    <property type="entry name" value="Papain-like_cys_pep_sf"/>
</dbReference>
<feature type="transmembrane region" description="Helical" evidence="2">
    <location>
        <begin position="99"/>
        <end position="120"/>
    </location>
</feature>
<evidence type="ECO:0000259" key="3">
    <source>
        <dbReference type="SMART" id="SM00460"/>
    </source>
</evidence>
<feature type="transmembrane region" description="Helical" evidence="2">
    <location>
        <begin position="70"/>
        <end position="93"/>
    </location>
</feature>
<keyword evidence="2" id="KW-1133">Transmembrane helix</keyword>
<dbReference type="Pfam" id="PF11992">
    <property type="entry name" value="TgpA_N"/>
    <property type="match status" value="1"/>
</dbReference>